<comment type="caution">
    <text evidence="2">The sequence shown here is derived from an EMBL/GenBank/DDBJ whole genome shotgun (WGS) entry which is preliminary data.</text>
</comment>
<evidence type="ECO:0000313" key="2">
    <source>
        <dbReference type="EMBL" id="PKC61878.1"/>
    </source>
</evidence>
<accession>A0A2N0RF17</accession>
<dbReference type="VEuPathDB" id="FungiDB:RhiirA1_465900"/>
<dbReference type="VEuPathDB" id="FungiDB:RhiirFUN_010828"/>
<dbReference type="EMBL" id="LLXJ01000293">
    <property type="protein sequence ID" value="PKC11693.1"/>
    <property type="molecule type" value="Genomic_DNA"/>
</dbReference>
<protein>
    <recommendedName>
        <fullName evidence="5">Crinkler family protein</fullName>
    </recommendedName>
</protein>
<evidence type="ECO:0000313" key="1">
    <source>
        <dbReference type="EMBL" id="PKC11693.1"/>
    </source>
</evidence>
<reference evidence="2 3" key="4">
    <citation type="submission" date="2017-10" db="EMBL/GenBank/DDBJ databases">
        <title>Genome analyses suggest a sexual origin of heterokaryosis in a supposedly ancient asexual fungus.</title>
        <authorList>
            <person name="Corradi N."/>
            <person name="Sedzielewska K."/>
            <person name="Noel J."/>
            <person name="Charron P."/>
            <person name="Farinelli L."/>
            <person name="Marton T."/>
            <person name="Kruger M."/>
            <person name="Pelin A."/>
            <person name="Brachmann A."/>
            <person name="Corradi N."/>
        </authorList>
    </citation>
    <scope>NUCLEOTIDE SEQUENCE [LARGE SCALE GENOMIC DNA]</scope>
    <source>
        <strain evidence="2 3">A1</strain>
    </source>
</reference>
<reference evidence="1 4" key="2">
    <citation type="submission" date="2017-09" db="EMBL/GenBank/DDBJ databases">
        <title>Extensive intraspecific genome diversity in a model arbuscular mycorrhizal fungus.</title>
        <authorList>
            <person name="Chen E.C."/>
            <person name="Morin E."/>
            <person name="Beaudet D."/>
            <person name="Noel J."/>
            <person name="Ndikumana S."/>
            <person name="Charron P."/>
            <person name="St-Onge C."/>
            <person name="Giorgi J."/>
            <person name="Grigoriev I.V."/>
            <person name="Roux C."/>
            <person name="Martin F.M."/>
            <person name="Corradi N."/>
        </authorList>
    </citation>
    <scope>NUCLEOTIDE SEQUENCE [LARGE SCALE GENOMIC DNA]</scope>
    <source>
        <strain evidence="1 4">A5</strain>
    </source>
</reference>
<dbReference type="Proteomes" id="UP000232722">
    <property type="component" value="Unassembled WGS sequence"/>
</dbReference>
<reference evidence="2 3" key="3">
    <citation type="submission" date="2017-10" db="EMBL/GenBank/DDBJ databases">
        <title>Extensive intraspecific genome diversity in a model arbuscular mycorrhizal fungus.</title>
        <authorList>
            <person name="Chen E.C.H."/>
            <person name="Morin E."/>
            <person name="Baudet D."/>
            <person name="Noel J."/>
            <person name="Ndikumana S."/>
            <person name="Charron P."/>
            <person name="St-Onge C."/>
            <person name="Giorgi J."/>
            <person name="Grigoriev I.V."/>
            <person name="Roux C."/>
            <person name="Martin F.M."/>
            <person name="Corradi N."/>
        </authorList>
    </citation>
    <scope>NUCLEOTIDE SEQUENCE [LARGE SCALE GENOMIC DNA]</scope>
    <source>
        <strain evidence="2 3">A1</strain>
    </source>
</reference>
<reference evidence="1 4" key="1">
    <citation type="submission" date="2016-04" db="EMBL/GenBank/DDBJ databases">
        <title>Genome analyses suggest a sexual origin of heterokaryosis in a supposedly ancient asexual fungus.</title>
        <authorList>
            <person name="Ropars J."/>
            <person name="Sedzielewska K."/>
            <person name="Noel J."/>
            <person name="Charron P."/>
            <person name="Farinelli L."/>
            <person name="Marton T."/>
            <person name="Kruger M."/>
            <person name="Pelin A."/>
            <person name="Brachmann A."/>
            <person name="Corradi N."/>
        </authorList>
    </citation>
    <scope>NUCLEOTIDE SEQUENCE [LARGE SCALE GENOMIC DNA]</scope>
    <source>
        <strain evidence="1 4">A5</strain>
    </source>
</reference>
<dbReference type="VEuPathDB" id="FungiDB:FUN_011919"/>
<evidence type="ECO:0008006" key="5">
    <source>
        <dbReference type="Google" id="ProtNLM"/>
    </source>
</evidence>
<organism evidence="2 3">
    <name type="scientific">Rhizophagus irregularis</name>
    <dbReference type="NCBI Taxonomy" id="588596"/>
    <lineage>
        <taxon>Eukaryota</taxon>
        <taxon>Fungi</taxon>
        <taxon>Fungi incertae sedis</taxon>
        <taxon>Mucoromycota</taxon>
        <taxon>Glomeromycotina</taxon>
        <taxon>Glomeromycetes</taxon>
        <taxon>Glomerales</taxon>
        <taxon>Glomeraceae</taxon>
        <taxon>Rhizophagus</taxon>
    </lineage>
</organism>
<proteinExistence type="predicted"/>
<name>A0A2N0RF17_9GLOM</name>
<dbReference type="AlphaFoldDB" id="A0A2N0RF17"/>
<evidence type="ECO:0000313" key="4">
    <source>
        <dbReference type="Proteomes" id="UP000232722"/>
    </source>
</evidence>
<evidence type="ECO:0000313" key="3">
    <source>
        <dbReference type="Proteomes" id="UP000232688"/>
    </source>
</evidence>
<sequence>MGIGLIQDKTTEYLQKLLAPFDKPVDFIEFLPDVMVAVGNAMKLYKARNNKMNDFTTTNKKKVRPDVLVYCRDVLVIIGEEKAANSTLATAAADLDYYFKFWNMLAFGDLLVFAFAAVGSQIQFYYFHVVESSTTPKRERIGGVLSLGTEVKRNNYHILQLNIIRIIRTFDHYGVVKNPFLKLFNVIHRNNGTTITIHP</sequence>
<gene>
    <name evidence="2" type="ORF">RhiirA1_465900</name>
    <name evidence="1" type="ORF">RhiirA5_412776</name>
</gene>
<dbReference type="EMBL" id="LLXH01000927">
    <property type="protein sequence ID" value="PKC61878.1"/>
    <property type="molecule type" value="Genomic_DNA"/>
</dbReference>
<dbReference type="Proteomes" id="UP000232688">
    <property type="component" value="Unassembled WGS sequence"/>
</dbReference>